<feature type="domain" description="Mur ligase central" evidence="14">
    <location>
        <begin position="102"/>
        <end position="292"/>
    </location>
</feature>
<dbReference type="HAMAP" id="MF_02019">
    <property type="entry name" value="MurF"/>
    <property type="match status" value="1"/>
</dbReference>
<comment type="subcellular location">
    <subcellularLocation>
        <location evidence="10 11">Cytoplasm</location>
    </subcellularLocation>
</comment>
<evidence type="ECO:0000313" key="16">
    <source>
        <dbReference type="Proteomes" id="UP001169764"/>
    </source>
</evidence>
<dbReference type="Gene3D" id="3.40.1390.10">
    <property type="entry name" value="MurE/MurF, N-terminal domain"/>
    <property type="match status" value="1"/>
</dbReference>
<dbReference type="EC" id="6.3.2.10" evidence="10 11"/>
<protein>
    <recommendedName>
        <fullName evidence="10 11">UDP-N-acetylmuramoyl-tripeptide--D-alanyl-D-alanine ligase</fullName>
        <ecNumber evidence="10 11">6.3.2.10</ecNumber>
    </recommendedName>
    <alternativeName>
        <fullName evidence="10">D-alanyl-D-alanine-adding enzyme</fullName>
    </alternativeName>
</protein>
<dbReference type="Pfam" id="PF02875">
    <property type="entry name" value="Mur_ligase_C"/>
    <property type="match status" value="1"/>
</dbReference>
<feature type="domain" description="Mur ligase N-terminal catalytic" evidence="12">
    <location>
        <begin position="23"/>
        <end position="70"/>
    </location>
</feature>
<dbReference type="InterPro" id="IPR004101">
    <property type="entry name" value="Mur_ligase_C"/>
</dbReference>
<sequence length="455" mass="46196">MSLWTSAEIAAATGGSASADFAVSGVAFDSREVGPGDLFVALKGETTDGHRFVAQAFAQGAAGVLASDPVEGPHVRVADTARALDALGMASRARMVGHVIGVTGSVGKTSVKEALFAALDRGAPGSAHRSLKSYNNHVGVPLSLARMPAATRFGIFEMGMNHAGELAVLTRLVRPHVGIVTAVALAHGAFFADEGAIADAKAEIFEGLKPGGTAIIPYDSPHRERLIAAARPFASDIVTFGHDKAADVWARESISQAAGTLIVARLRDAELTFTLGQPGAHWVSNALAILAAVEAVGGDLPAAGVALAEMAGLAGRGRRLPIAFADGEALLIDEAYNANPASMRATLAVLGQEKATRRIAILGSMRELGPSEASEHAALAGPIAAANVDFALLVGSEMGPLAEALEGRTEFAHVADAAAAATRARALIGVGDAVLVKGSNSIGLARVVDALAGTA</sequence>
<evidence type="ECO:0000256" key="5">
    <source>
        <dbReference type="ARBA" id="ARBA00022840"/>
    </source>
</evidence>
<evidence type="ECO:0000256" key="6">
    <source>
        <dbReference type="ARBA" id="ARBA00022960"/>
    </source>
</evidence>
<evidence type="ECO:0000259" key="12">
    <source>
        <dbReference type="Pfam" id="PF01225"/>
    </source>
</evidence>
<comment type="caution">
    <text evidence="15">The sequence shown here is derived from an EMBL/GenBank/DDBJ whole genome shotgun (WGS) entry which is preliminary data.</text>
</comment>
<gene>
    <name evidence="10 15" type="primary">murF</name>
    <name evidence="15" type="ORF">Q4F19_03760</name>
</gene>
<feature type="binding site" evidence="10">
    <location>
        <begin position="104"/>
        <end position="110"/>
    </location>
    <ligand>
        <name>ATP</name>
        <dbReference type="ChEBI" id="CHEBI:30616"/>
    </ligand>
</feature>
<keyword evidence="4 10" id="KW-0547">Nucleotide-binding</keyword>
<reference evidence="15" key="1">
    <citation type="submission" date="2023-07" db="EMBL/GenBank/DDBJ databases">
        <authorList>
            <person name="Kim M."/>
        </authorList>
    </citation>
    <scope>NUCLEOTIDE SEQUENCE</scope>
    <source>
        <strain evidence="15">BIUV-7</strain>
    </source>
</reference>
<keyword evidence="1 10" id="KW-0963">Cytoplasm</keyword>
<keyword evidence="7 10" id="KW-0573">Peptidoglycan synthesis</keyword>
<dbReference type="SUPFAM" id="SSF53623">
    <property type="entry name" value="MurD-like peptide ligases, catalytic domain"/>
    <property type="match status" value="1"/>
</dbReference>
<dbReference type="Gene3D" id="3.40.1190.10">
    <property type="entry name" value="Mur-like, catalytic domain"/>
    <property type="match status" value="1"/>
</dbReference>
<dbReference type="GO" id="GO:0047480">
    <property type="term" value="F:UDP-N-acetylmuramoyl-tripeptide-D-alanyl-D-alanine ligase activity"/>
    <property type="evidence" value="ECO:0007669"/>
    <property type="project" value="UniProtKB-EC"/>
</dbReference>
<evidence type="ECO:0000256" key="3">
    <source>
        <dbReference type="ARBA" id="ARBA00022618"/>
    </source>
</evidence>
<dbReference type="InterPro" id="IPR051046">
    <property type="entry name" value="MurCDEF_CellWall_CoF430Synth"/>
</dbReference>
<evidence type="ECO:0000256" key="1">
    <source>
        <dbReference type="ARBA" id="ARBA00022490"/>
    </source>
</evidence>
<evidence type="ECO:0000259" key="14">
    <source>
        <dbReference type="Pfam" id="PF08245"/>
    </source>
</evidence>
<evidence type="ECO:0000256" key="9">
    <source>
        <dbReference type="ARBA" id="ARBA00023316"/>
    </source>
</evidence>
<evidence type="ECO:0000259" key="13">
    <source>
        <dbReference type="Pfam" id="PF02875"/>
    </source>
</evidence>
<name>A0ABT8Y577_9SPHN</name>
<dbReference type="RefSeq" id="WP_303540001.1">
    <property type="nucleotide sequence ID" value="NZ_JAUOTP010000002.1"/>
</dbReference>
<keyword evidence="9 10" id="KW-0961">Cell wall biogenesis/degradation</keyword>
<keyword evidence="3 10" id="KW-0132">Cell division</keyword>
<dbReference type="PANTHER" id="PTHR43024">
    <property type="entry name" value="UDP-N-ACETYLMURAMOYL-TRIPEPTIDE--D-ALANYL-D-ALANINE LIGASE"/>
    <property type="match status" value="1"/>
</dbReference>
<keyword evidence="2 10" id="KW-0436">Ligase</keyword>
<evidence type="ECO:0000256" key="11">
    <source>
        <dbReference type="RuleBase" id="RU004136"/>
    </source>
</evidence>
<evidence type="ECO:0000256" key="8">
    <source>
        <dbReference type="ARBA" id="ARBA00023306"/>
    </source>
</evidence>
<dbReference type="InterPro" id="IPR036615">
    <property type="entry name" value="Mur_ligase_C_dom_sf"/>
</dbReference>
<dbReference type="InterPro" id="IPR035911">
    <property type="entry name" value="MurE/MurF_N"/>
</dbReference>
<dbReference type="InterPro" id="IPR005863">
    <property type="entry name" value="UDP-N-AcMur_synth"/>
</dbReference>
<comment type="similarity">
    <text evidence="10">Belongs to the MurCDEF family. MurF subfamily.</text>
</comment>
<dbReference type="Proteomes" id="UP001169764">
    <property type="component" value="Unassembled WGS sequence"/>
</dbReference>
<keyword evidence="8 10" id="KW-0131">Cell cycle</keyword>
<keyword evidence="5 10" id="KW-0067">ATP-binding</keyword>
<dbReference type="Gene3D" id="3.90.190.20">
    <property type="entry name" value="Mur ligase, C-terminal domain"/>
    <property type="match status" value="1"/>
</dbReference>
<accession>A0ABT8Y577</accession>
<feature type="domain" description="Mur ligase C-terminal" evidence="13">
    <location>
        <begin position="331"/>
        <end position="439"/>
    </location>
</feature>
<dbReference type="SUPFAM" id="SSF53244">
    <property type="entry name" value="MurD-like peptide ligases, peptide-binding domain"/>
    <property type="match status" value="1"/>
</dbReference>
<evidence type="ECO:0000256" key="2">
    <source>
        <dbReference type="ARBA" id="ARBA00022598"/>
    </source>
</evidence>
<keyword evidence="16" id="KW-1185">Reference proteome</keyword>
<evidence type="ECO:0000256" key="10">
    <source>
        <dbReference type="HAMAP-Rule" id="MF_02019"/>
    </source>
</evidence>
<comment type="function">
    <text evidence="10 11">Involved in cell wall formation. Catalyzes the final step in the synthesis of UDP-N-acetylmuramoyl-pentapeptide, the precursor of murein.</text>
</comment>
<dbReference type="SUPFAM" id="SSF63418">
    <property type="entry name" value="MurE/MurF N-terminal domain"/>
    <property type="match status" value="1"/>
</dbReference>
<dbReference type="InterPro" id="IPR000713">
    <property type="entry name" value="Mur_ligase_N"/>
</dbReference>
<keyword evidence="6 10" id="KW-0133">Cell shape</keyword>
<dbReference type="EMBL" id="JAUOTP010000002">
    <property type="protein sequence ID" value="MDO6413491.1"/>
    <property type="molecule type" value="Genomic_DNA"/>
</dbReference>
<dbReference type="NCBIfam" id="TIGR01143">
    <property type="entry name" value="murF"/>
    <property type="match status" value="1"/>
</dbReference>
<dbReference type="InterPro" id="IPR013221">
    <property type="entry name" value="Mur_ligase_cen"/>
</dbReference>
<dbReference type="InterPro" id="IPR036565">
    <property type="entry name" value="Mur-like_cat_sf"/>
</dbReference>
<evidence type="ECO:0000256" key="4">
    <source>
        <dbReference type="ARBA" id="ARBA00022741"/>
    </source>
</evidence>
<organism evidence="15 16">
    <name type="scientific">Sphingomonas natans</name>
    <dbReference type="NCBI Taxonomy" id="3063330"/>
    <lineage>
        <taxon>Bacteria</taxon>
        <taxon>Pseudomonadati</taxon>
        <taxon>Pseudomonadota</taxon>
        <taxon>Alphaproteobacteria</taxon>
        <taxon>Sphingomonadales</taxon>
        <taxon>Sphingomonadaceae</taxon>
        <taxon>Sphingomonas</taxon>
    </lineage>
</organism>
<dbReference type="PANTHER" id="PTHR43024:SF1">
    <property type="entry name" value="UDP-N-ACETYLMURAMOYL-TRIPEPTIDE--D-ALANYL-D-ALANINE LIGASE"/>
    <property type="match status" value="1"/>
</dbReference>
<comment type="pathway">
    <text evidence="10 11">Cell wall biogenesis; peptidoglycan biosynthesis.</text>
</comment>
<comment type="catalytic activity">
    <reaction evidence="10 11">
        <text>D-alanyl-D-alanine + UDP-N-acetyl-alpha-D-muramoyl-L-alanyl-gamma-D-glutamyl-meso-2,6-diaminopimelate + ATP = UDP-N-acetyl-alpha-D-muramoyl-L-alanyl-gamma-D-glutamyl-meso-2,6-diaminopimeloyl-D-alanyl-D-alanine + ADP + phosphate + H(+)</text>
        <dbReference type="Rhea" id="RHEA:28374"/>
        <dbReference type="ChEBI" id="CHEBI:15378"/>
        <dbReference type="ChEBI" id="CHEBI:30616"/>
        <dbReference type="ChEBI" id="CHEBI:43474"/>
        <dbReference type="ChEBI" id="CHEBI:57822"/>
        <dbReference type="ChEBI" id="CHEBI:61386"/>
        <dbReference type="ChEBI" id="CHEBI:83905"/>
        <dbReference type="ChEBI" id="CHEBI:456216"/>
        <dbReference type="EC" id="6.3.2.10"/>
    </reaction>
</comment>
<evidence type="ECO:0000256" key="7">
    <source>
        <dbReference type="ARBA" id="ARBA00022984"/>
    </source>
</evidence>
<proteinExistence type="inferred from homology"/>
<evidence type="ECO:0000313" key="15">
    <source>
        <dbReference type="EMBL" id="MDO6413491.1"/>
    </source>
</evidence>
<dbReference type="Pfam" id="PF08245">
    <property type="entry name" value="Mur_ligase_M"/>
    <property type="match status" value="1"/>
</dbReference>
<dbReference type="Pfam" id="PF01225">
    <property type="entry name" value="Mur_ligase"/>
    <property type="match status" value="1"/>
</dbReference>